<dbReference type="GO" id="GO:0000776">
    <property type="term" value="C:kinetochore"/>
    <property type="evidence" value="ECO:0007669"/>
    <property type="project" value="TreeGrafter"/>
</dbReference>
<evidence type="ECO:0000256" key="1">
    <source>
        <dbReference type="SAM" id="MobiDB-lite"/>
    </source>
</evidence>
<feature type="region of interest" description="Disordered" evidence="1">
    <location>
        <begin position="214"/>
        <end position="269"/>
    </location>
</feature>
<dbReference type="SMART" id="SM01173">
    <property type="entry name" value="DUF4187"/>
    <property type="match status" value="1"/>
</dbReference>
<dbReference type="InParanoid" id="G8JR60"/>
<dbReference type="RefSeq" id="XP_003645446.1">
    <property type="nucleotide sequence ID" value="XM_003645398.1"/>
</dbReference>
<dbReference type="OrthoDB" id="786951at2759"/>
<feature type="compositionally biased region" description="Basic residues" evidence="1">
    <location>
        <begin position="26"/>
        <end position="35"/>
    </location>
</feature>
<reference evidence="4" key="1">
    <citation type="journal article" date="2012" name="G3 (Bethesda)">
        <title>Pichia sorbitophila, an interspecies yeast hybrid reveals early steps of genome resolution following polyploidization.</title>
        <authorList>
            <person name="Leh Louis V."/>
            <person name="Despons L."/>
            <person name="Friedrich A."/>
            <person name="Martin T."/>
            <person name="Durrens P."/>
            <person name="Casaregola S."/>
            <person name="Neuveglise C."/>
            <person name="Fairhead C."/>
            <person name="Marck C."/>
            <person name="Cruz J.A."/>
            <person name="Straub M.L."/>
            <person name="Kugler V."/>
            <person name="Sacerdot C."/>
            <person name="Uzunov Z."/>
            <person name="Thierry A."/>
            <person name="Weiss S."/>
            <person name="Bleykasten C."/>
            <person name="De Montigny J."/>
            <person name="Jacques N."/>
            <person name="Jung P."/>
            <person name="Lemaire M."/>
            <person name="Mallet S."/>
            <person name="Morel G."/>
            <person name="Richard G.F."/>
            <person name="Sarkar A."/>
            <person name="Savel G."/>
            <person name="Schacherer J."/>
            <person name="Seret M.L."/>
            <person name="Talla E."/>
            <person name="Samson G."/>
            <person name="Jubin C."/>
            <person name="Poulain J."/>
            <person name="Vacherie B."/>
            <person name="Barbe V."/>
            <person name="Pelletier E."/>
            <person name="Sherman D.J."/>
            <person name="Westhof E."/>
            <person name="Weissenbach J."/>
            <person name="Baret P.V."/>
            <person name="Wincker P."/>
            <person name="Gaillardin C."/>
            <person name="Dujon B."/>
            <person name="Souciet J.L."/>
        </authorList>
    </citation>
    <scope>NUCLEOTIDE SEQUENCE [LARGE SCALE GENOMIC DNA]</scope>
    <source>
        <strain evidence="4">CBS 270.75 / DBVPG 7215 / KCTC 17166 / NRRL Y-17582</strain>
    </source>
</reference>
<feature type="region of interest" description="Disordered" evidence="1">
    <location>
        <begin position="1"/>
        <end position="60"/>
    </location>
</feature>
<protein>
    <recommendedName>
        <fullName evidence="2">G-patch domain-containing protein</fullName>
    </recommendedName>
</protein>
<proteinExistence type="predicted"/>
<dbReference type="InterPro" id="IPR039249">
    <property type="entry name" value="GPATCH11"/>
</dbReference>
<dbReference type="SMART" id="SM00443">
    <property type="entry name" value="G_patch"/>
    <property type="match status" value="1"/>
</dbReference>
<dbReference type="EMBL" id="CP002499">
    <property type="protein sequence ID" value="AET38629.1"/>
    <property type="molecule type" value="Genomic_DNA"/>
</dbReference>
<feature type="compositionally biased region" description="Polar residues" evidence="1">
    <location>
        <begin position="215"/>
        <end position="230"/>
    </location>
</feature>
<evidence type="ECO:0000313" key="3">
    <source>
        <dbReference type="EMBL" id="AET38629.1"/>
    </source>
</evidence>
<sequence length="325" mass="37091">MESMSEHGKRDQASESDGSDGDWKAHLLKRRKAKSGKLDLSVQRHSSSPIHSEDEKYEEEDYLTMDLPSDDGITAMGQESSGNRASCDFSGHMSKGLKMMEKMGYRVGSKLGSAERSQYALKEPLKLEGQVHRIGIRERPQWGKESPVSETSTTEYRRRLHEENDMQRKQRVFLKMQKLAFEISGDVDIVTSDSDPRDFNVLWRQHVRQIIHKNASATGSEETKNCVSSSDPKEVTEEHQQHEDLEEDVKIIRPQEKSPSSSSSVSTSNDSELNLFEKLTLCEQIAKLHNFLREEFCYCFYCGIQYINGADLHGNCPGFTEDEHY</sequence>
<dbReference type="HOGENOM" id="CLU_046724_0_0_1"/>
<gene>
    <name evidence="3" type="ordered locus">Ecym_3125</name>
</gene>
<feature type="compositionally biased region" description="Low complexity" evidence="1">
    <location>
        <begin position="258"/>
        <end position="269"/>
    </location>
</feature>
<dbReference type="GeneID" id="11472101"/>
<feature type="compositionally biased region" description="Basic and acidic residues" evidence="1">
    <location>
        <begin position="231"/>
        <end position="256"/>
    </location>
</feature>
<accession>G8JR60</accession>
<dbReference type="PANTHER" id="PTHR21032">
    <property type="entry name" value="G PATCH DOMAIN-CONTAINING PROTEIN 11"/>
    <property type="match status" value="1"/>
</dbReference>
<feature type="domain" description="G-patch" evidence="2">
    <location>
        <begin position="92"/>
        <end position="141"/>
    </location>
</feature>
<dbReference type="FunCoup" id="G8JR60">
    <property type="interactions" value="224"/>
</dbReference>
<dbReference type="OMA" id="DYMNMVI"/>
<name>G8JR60_ERECY</name>
<dbReference type="Pfam" id="PF13821">
    <property type="entry name" value="DUF4187"/>
    <property type="match status" value="1"/>
</dbReference>
<evidence type="ECO:0000313" key="4">
    <source>
        <dbReference type="Proteomes" id="UP000006790"/>
    </source>
</evidence>
<dbReference type="InterPro" id="IPR025239">
    <property type="entry name" value="DUF4187"/>
</dbReference>
<feature type="compositionally biased region" description="Basic and acidic residues" evidence="1">
    <location>
        <begin position="1"/>
        <end position="13"/>
    </location>
</feature>
<dbReference type="AlphaFoldDB" id="G8JR60"/>
<dbReference type="KEGG" id="erc:Ecym_3125"/>
<evidence type="ECO:0000259" key="2">
    <source>
        <dbReference type="PROSITE" id="PS50174"/>
    </source>
</evidence>
<dbReference type="PANTHER" id="PTHR21032:SF0">
    <property type="entry name" value="G PATCH DOMAIN-CONTAINING PROTEIN 11"/>
    <property type="match status" value="1"/>
</dbReference>
<keyword evidence="4" id="KW-1185">Reference proteome</keyword>
<dbReference type="PROSITE" id="PS50174">
    <property type="entry name" value="G_PATCH"/>
    <property type="match status" value="1"/>
</dbReference>
<dbReference type="InterPro" id="IPR000467">
    <property type="entry name" value="G_patch_dom"/>
</dbReference>
<organism evidence="3 4">
    <name type="scientific">Eremothecium cymbalariae (strain CBS 270.75 / DBVPG 7215 / KCTC 17166 / NRRL Y-17582)</name>
    <name type="common">Yeast</name>
    <dbReference type="NCBI Taxonomy" id="931890"/>
    <lineage>
        <taxon>Eukaryota</taxon>
        <taxon>Fungi</taxon>
        <taxon>Dikarya</taxon>
        <taxon>Ascomycota</taxon>
        <taxon>Saccharomycotina</taxon>
        <taxon>Saccharomycetes</taxon>
        <taxon>Saccharomycetales</taxon>
        <taxon>Saccharomycetaceae</taxon>
        <taxon>Eremothecium</taxon>
    </lineage>
</organism>
<dbReference type="eggNOG" id="KOG1994">
    <property type="taxonomic scope" value="Eukaryota"/>
</dbReference>
<dbReference type="GO" id="GO:0003676">
    <property type="term" value="F:nucleic acid binding"/>
    <property type="evidence" value="ECO:0007669"/>
    <property type="project" value="InterPro"/>
</dbReference>
<dbReference type="Proteomes" id="UP000006790">
    <property type="component" value="Chromosome 3"/>
</dbReference>
<dbReference type="Pfam" id="PF01585">
    <property type="entry name" value="G-patch"/>
    <property type="match status" value="1"/>
</dbReference>